<dbReference type="OrthoDB" id="3522477at2"/>
<dbReference type="PROSITE" id="PS50850">
    <property type="entry name" value="MFS"/>
    <property type="match status" value="1"/>
</dbReference>
<evidence type="ECO:0000259" key="6">
    <source>
        <dbReference type="PROSITE" id="PS50850"/>
    </source>
</evidence>
<feature type="transmembrane region" description="Helical" evidence="5">
    <location>
        <begin position="233"/>
        <end position="254"/>
    </location>
</feature>
<dbReference type="EMBL" id="CP012150">
    <property type="protein sequence ID" value="AKS32701.1"/>
    <property type="molecule type" value="Genomic_DNA"/>
</dbReference>
<dbReference type="InterPro" id="IPR036259">
    <property type="entry name" value="MFS_trans_sf"/>
</dbReference>
<evidence type="ECO:0000256" key="5">
    <source>
        <dbReference type="SAM" id="Phobius"/>
    </source>
</evidence>
<evidence type="ECO:0000256" key="3">
    <source>
        <dbReference type="ARBA" id="ARBA00022989"/>
    </source>
</evidence>
<dbReference type="InterPro" id="IPR011701">
    <property type="entry name" value="MFS"/>
</dbReference>
<feature type="transmembrane region" description="Helical" evidence="5">
    <location>
        <begin position="266"/>
        <end position="286"/>
    </location>
</feature>
<dbReference type="GO" id="GO:0022857">
    <property type="term" value="F:transmembrane transporter activity"/>
    <property type="evidence" value="ECO:0007669"/>
    <property type="project" value="InterPro"/>
</dbReference>
<proteinExistence type="predicted"/>
<dbReference type="GO" id="GO:0005886">
    <property type="term" value="C:plasma membrane"/>
    <property type="evidence" value="ECO:0007669"/>
    <property type="project" value="UniProtKB-SubCell"/>
</dbReference>
<sequence>MAQPSHRTQTYWERQGIVPHLRWGFVAVTLFMIGDGIEAGFLSPYLDQQGLGSAQVSALWSVYGFVVAVAAWLSGTLSEVFGPRRVMLTGFAIWVVFEFAFLYALMQQNYVMMLVSFGVRGLGYPLFAYGFLVWIAMDTPEHAMGKAVGWYWFFSILGLGVVSSYYAGAVIPVIGELATLASSLVFVGAGGLILLSMVKARKHSAPDLRTSLRSMLGAFTVVVERPKVGIGGVVRVINTLGYYAFVVFLTTYMVREVGLSTSQWQTVWGTMLLTNILGNVLFGYLGDAIGRLRTVAWFGGLGCAISVLGLFYIPDRLGPNFWAILVVAAIYGLCLAGYVPLSAVMPALAPHRVGSAIAILNLAAGLSQFLGPLVAGFVSTIGVAGTIWMICAIHLVGIALTYCLRDSAANGADRSSAETASPAVAATDLA</sequence>
<organism evidence="7 8">
    <name type="scientific">Mycolicibacterium goodii</name>
    <name type="common">Mycobacterium goodii</name>
    <dbReference type="NCBI Taxonomy" id="134601"/>
    <lineage>
        <taxon>Bacteria</taxon>
        <taxon>Bacillati</taxon>
        <taxon>Actinomycetota</taxon>
        <taxon>Actinomycetes</taxon>
        <taxon>Mycobacteriales</taxon>
        <taxon>Mycobacteriaceae</taxon>
        <taxon>Mycolicibacterium</taxon>
    </lineage>
</organism>
<dbReference type="CDD" id="cd17337">
    <property type="entry name" value="MFS_CsbX"/>
    <property type="match status" value="1"/>
</dbReference>
<feature type="transmembrane region" description="Helical" evidence="5">
    <location>
        <begin position="173"/>
        <end position="195"/>
    </location>
</feature>
<evidence type="ECO:0000313" key="7">
    <source>
        <dbReference type="EMBL" id="AKS32701.1"/>
    </source>
</evidence>
<dbReference type="Pfam" id="PF07690">
    <property type="entry name" value="MFS_1"/>
    <property type="match status" value="2"/>
</dbReference>
<feature type="transmembrane region" description="Helical" evidence="5">
    <location>
        <begin position="148"/>
        <end position="167"/>
    </location>
</feature>
<dbReference type="InterPro" id="IPR052528">
    <property type="entry name" value="Sugar_transport-like"/>
</dbReference>
<keyword evidence="2 5" id="KW-0812">Transmembrane</keyword>
<feature type="transmembrane region" description="Helical" evidence="5">
    <location>
        <begin position="295"/>
        <end position="314"/>
    </location>
</feature>
<reference evidence="7 8" key="1">
    <citation type="submission" date="2015-07" db="EMBL/GenBank/DDBJ databases">
        <title>Complete genome sequence of Mycobacterium goodii X7B, a facultative thermophilic biodesulfurizing bacterium.</title>
        <authorList>
            <person name="Yu B."/>
            <person name="Li F."/>
            <person name="Xu P."/>
        </authorList>
    </citation>
    <scope>NUCLEOTIDE SEQUENCE [LARGE SCALE GENOMIC DNA]</scope>
    <source>
        <strain evidence="7 8">X7B</strain>
    </source>
</reference>
<feature type="domain" description="Major facilitator superfamily (MFS) profile" evidence="6">
    <location>
        <begin position="20"/>
        <end position="409"/>
    </location>
</feature>
<dbReference type="STRING" id="134601.AFA91_13355"/>
<dbReference type="PANTHER" id="PTHR23526:SF4">
    <property type="entry name" value="INTEGRAL MEMBRANE TRANSPORT PROTEIN"/>
    <property type="match status" value="1"/>
</dbReference>
<dbReference type="InterPro" id="IPR004748">
    <property type="entry name" value="Polyol_permease-like"/>
</dbReference>
<feature type="transmembrane region" description="Helical" evidence="5">
    <location>
        <begin position="353"/>
        <end position="375"/>
    </location>
</feature>
<evidence type="ECO:0000256" key="4">
    <source>
        <dbReference type="ARBA" id="ARBA00023136"/>
    </source>
</evidence>
<dbReference type="KEGG" id="mgo:AFA91_13355"/>
<keyword evidence="4 5" id="KW-0472">Membrane</keyword>
<feature type="transmembrane region" description="Helical" evidence="5">
    <location>
        <begin position="111"/>
        <end position="136"/>
    </location>
</feature>
<dbReference type="PANTHER" id="PTHR23526">
    <property type="entry name" value="INTEGRAL MEMBRANE TRANSPORT PROTEIN-RELATED"/>
    <property type="match status" value="1"/>
</dbReference>
<dbReference type="NCBIfam" id="TIGR00897">
    <property type="entry name" value="2A0118"/>
    <property type="match status" value="1"/>
</dbReference>
<feature type="transmembrane region" description="Helical" evidence="5">
    <location>
        <begin position="54"/>
        <end position="74"/>
    </location>
</feature>
<feature type="transmembrane region" description="Helical" evidence="5">
    <location>
        <begin position="381"/>
        <end position="404"/>
    </location>
</feature>
<feature type="transmembrane region" description="Helical" evidence="5">
    <location>
        <begin position="320"/>
        <end position="341"/>
    </location>
</feature>
<evidence type="ECO:0000313" key="8">
    <source>
        <dbReference type="Proteomes" id="UP000062255"/>
    </source>
</evidence>
<dbReference type="PATRIC" id="fig|134601.6.peg.2772"/>
<accession>A0A0K0X5P5</accession>
<evidence type="ECO:0000256" key="2">
    <source>
        <dbReference type="ARBA" id="ARBA00022692"/>
    </source>
</evidence>
<name>A0A0K0X5P5_MYCGD</name>
<feature type="transmembrane region" description="Helical" evidence="5">
    <location>
        <begin position="21"/>
        <end position="42"/>
    </location>
</feature>
<evidence type="ECO:0000256" key="1">
    <source>
        <dbReference type="ARBA" id="ARBA00004651"/>
    </source>
</evidence>
<keyword evidence="3 5" id="KW-1133">Transmembrane helix</keyword>
<dbReference type="SUPFAM" id="SSF103473">
    <property type="entry name" value="MFS general substrate transporter"/>
    <property type="match status" value="1"/>
</dbReference>
<gene>
    <name evidence="7" type="ORF">AFA91_13355</name>
</gene>
<dbReference type="Proteomes" id="UP000062255">
    <property type="component" value="Chromosome"/>
</dbReference>
<dbReference type="Gene3D" id="1.20.1250.20">
    <property type="entry name" value="MFS general substrate transporter like domains"/>
    <property type="match status" value="2"/>
</dbReference>
<dbReference type="RefSeq" id="WP_049745132.1">
    <property type="nucleotide sequence ID" value="NZ_CP012150.1"/>
</dbReference>
<dbReference type="AlphaFoldDB" id="A0A0K0X5P5"/>
<comment type="subcellular location">
    <subcellularLocation>
        <location evidence="1">Cell membrane</location>
        <topology evidence="1">Multi-pass membrane protein</topology>
    </subcellularLocation>
</comment>
<dbReference type="InterPro" id="IPR020846">
    <property type="entry name" value="MFS_dom"/>
</dbReference>
<feature type="transmembrane region" description="Helical" evidence="5">
    <location>
        <begin position="86"/>
        <end position="105"/>
    </location>
</feature>
<protein>
    <submittedName>
        <fullName evidence="7">Alpha-ketoglutarate permease</fullName>
    </submittedName>
</protein>